<evidence type="ECO:0000313" key="1">
    <source>
        <dbReference type="EMBL" id="DBA03041.1"/>
    </source>
</evidence>
<dbReference type="EMBL" id="DAKRPA010000024">
    <property type="protein sequence ID" value="DBA03041.1"/>
    <property type="molecule type" value="Genomic_DNA"/>
</dbReference>
<organism evidence="1 2">
    <name type="scientific">Lagenidium giganteum</name>
    <dbReference type="NCBI Taxonomy" id="4803"/>
    <lineage>
        <taxon>Eukaryota</taxon>
        <taxon>Sar</taxon>
        <taxon>Stramenopiles</taxon>
        <taxon>Oomycota</taxon>
        <taxon>Peronosporomycetes</taxon>
        <taxon>Pythiales</taxon>
        <taxon>Pythiaceae</taxon>
    </lineage>
</organism>
<evidence type="ECO:0000313" key="2">
    <source>
        <dbReference type="Proteomes" id="UP001146120"/>
    </source>
</evidence>
<protein>
    <submittedName>
        <fullName evidence="1">Uncharacterized protein</fullName>
    </submittedName>
</protein>
<name>A0AAV2Z6Q9_9STRA</name>
<dbReference type="AlphaFoldDB" id="A0AAV2Z6Q9"/>
<keyword evidence="2" id="KW-1185">Reference proteome</keyword>
<reference evidence="1" key="1">
    <citation type="submission" date="2022-11" db="EMBL/GenBank/DDBJ databases">
        <authorList>
            <person name="Morgan W.R."/>
            <person name="Tartar A."/>
        </authorList>
    </citation>
    <scope>NUCLEOTIDE SEQUENCE</scope>
    <source>
        <strain evidence="1">ARSEF 373</strain>
    </source>
</reference>
<proteinExistence type="predicted"/>
<accession>A0AAV2Z6Q9</accession>
<reference evidence="1" key="2">
    <citation type="journal article" date="2023" name="Microbiol Resour">
        <title>Decontamination and Annotation of the Draft Genome Sequence of the Oomycete Lagenidium giganteum ARSEF 373.</title>
        <authorList>
            <person name="Morgan W.R."/>
            <person name="Tartar A."/>
        </authorList>
    </citation>
    <scope>NUCLEOTIDE SEQUENCE</scope>
    <source>
        <strain evidence="1">ARSEF 373</strain>
    </source>
</reference>
<gene>
    <name evidence="1" type="ORF">N0F65_003229</name>
</gene>
<dbReference type="Proteomes" id="UP001146120">
    <property type="component" value="Unassembled WGS sequence"/>
</dbReference>
<sequence length="67" mass="7304">MSCCAYQRHSEPRPVQWLKVPSQSRQSTPTAPSLWTKALSTSKSAFAVSFPSNSLPCQGERMTSAAC</sequence>
<comment type="caution">
    <text evidence="1">The sequence shown here is derived from an EMBL/GenBank/DDBJ whole genome shotgun (WGS) entry which is preliminary data.</text>
</comment>